<feature type="compositionally biased region" description="Basic and acidic residues" evidence="1">
    <location>
        <begin position="145"/>
        <end position="163"/>
    </location>
</feature>
<accession>A0A7T8IW72</accession>
<gene>
    <name evidence="2" type="ORF">pEaSNUABM5_00162</name>
</gene>
<name>A0A7T8IW72_9CAUD</name>
<sequence length="210" mass="23186">MTTLNQFADALLSVTGFLDDTSVAKVTRQINATLQISATQIVCDAEPFDYVLPMNVIWLNMDKNSSFYRTFLVRKSKQASGAFKHTWEPVTNLNMMWAPQYYDVADLPNADQYNTATVDEYGIARLTTGPKNVGRPTFVSVSDPRNSDARTPLPHDEMHKERPAVSLRTSSGTVLIDDAAGTNGQTLRGIDATTTKYDQVRTTEILSGGN</sequence>
<evidence type="ECO:0000313" key="2">
    <source>
        <dbReference type="EMBL" id="QQO90304.1"/>
    </source>
</evidence>
<keyword evidence="3" id="KW-1185">Reference proteome</keyword>
<reference evidence="2 3" key="1">
    <citation type="submission" date="2020-12" db="EMBL/GenBank/DDBJ databases">
        <title>Complete genome sequence of Erwinia phage pEa_SNUABM_5.</title>
        <authorList>
            <person name="Kim S.G."/>
            <person name="Lee S.B."/>
            <person name="Kwon J."/>
            <person name="Park S.C."/>
        </authorList>
    </citation>
    <scope>NUCLEOTIDE SEQUENCE [LARGE SCALE GENOMIC DNA]</scope>
</reference>
<dbReference type="Proteomes" id="UP000596123">
    <property type="component" value="Segment"/>
</dbReference>
<feature type="region of interest" description="Disordered" evidence="1">
    <location>
        <begin position="134"/>
        <end position="163"/>
    </location>
</feature>
<evidence type="ECO:0000256" key="1">
    <source>
        <dbReference type="SAM" id="MobiDB-lite"/>
    </source>
</evidence>
<organism evidence="2 3">
    <name type="scientific">Erwinia phage pEa_SNUABM_5</name>
    <dbReference type="NCBI Taxonomy" id="2797313"/>
    <lineage>
        <taxon>Viruses</taxon>
        <taxon>Duplodnaviria</taxon>
        <taxon>Heunggongvirae</taxon>
        <taxon>Uroviricota</taxon>
        <taxon>Caudoviricetes</taxon>
        <taxon>Rivsvirus</taxon>
        <taxon>Rivsvirus SNUABM5</taxon>
    </lineage>
</organism>
<protein>
    <submittedName>
        <fullName evidence="2">Putative long tail fiber protein</fullName>
    </submittedName>
</protein>
<dbReference type="EMBL" id="MW366843">
    <property type="protein sequence ID" value="QQO90304.1"/>
    <property type="molecule type" value="Genomic_DNA"/>
</dbReference>
<evidence type="ECO:0000313" key="3">
    <source>
        <dbReference type="Proteomes" id="UP000596123"/>
    </source>
</evidence>
<proteinExistence type="predicted"/>